<dbReference type="Proteomes" id="UP001312865">
    <property type="component" value="Unassembled WGS sequence"/>
</dbReference>
<comment type="similarity">
    <text evidence="5">Belongs to the bacteriophage holin family. Cp-1 holin subfamily.</text>
</comment>
<comment type="subcellular location">
    <subcellularLocation>
        <location evidence="1">Membrane</location>
        <topology evidence="1">Multi-pass membrane protein</topology>
    </subcellularLocation>
</comment>
<keyword evidence="3 6" id="KW-1133">Transmembrane helix</keyword>
<accession>A0ABU8HI25</accession>
<evidence type="ECO:0000313" key="7">
    <source>
        <dbReference type="EMBL" id="MEI5908779.1"/>
    </source>
</evidence>
<evidence type="ECO:0000313" key="8">
    <source>
        <dbReference type="Proteomes" id="UP001312865"/>
    </source>
</evidence>
<protein>
    <submittedName>
        <fullName evidence="7">Phage holin family protein</fullName>
    </submittedName>
</protein>
<evidence type="ECO:0000256" key="2">
    <source>
        <dbReference type="ARBA" id="ARBA00022692"/>
    </source>
</evidence>
<evidence type="ECO:0000256" key="4">
    <source>
        <dbReference type="ARBA" id="ARBA00023136"/>
    </source>
</evidence>
<dbReference type="EMBL" id="JBBAXC010000016">
    <property type="protein sequence ID" value="MEI5908779.1"/>
    <property type="molecule type" value="Genomic_DNA"/>
</dbReference>
<evidence type="ECO:0000256" key="1">
    <source>
        <dbReference type="ARBA" id="ARBA00004141"/>
    </source>
</evidence>
<keyword evidence="8" id="KW-1185">Reference proteome</keyword>
<gene>
    <name evidence="7" type="ORF">WAK64_17160</name>
</gene>
<evidence type="ECO:0000256" key="6">
    <source>
        <dbReference type="SAM" id="Phobius"/>
    </source>
</evidence>
<feature type="transmembrane region" description="Helical" evidence="6">
    <location>
        <begin position="20"/>
        <end position="44"/>
    </location>
</feature>
<dbReference type="NCBIfam" id="TIGR01593">
    <property type="entry name" value="holin_tox_secr"/>
    <property type="match status" value="1"/>
</dbReference>
<comment type="caution">
    <text evidence="7">The sequence shown here is derived from an EMBL/GenBank/DDBJ whole genome shotgun (WGS) entry which is preliminary data.</text>
</comment>
<evidence type="ECO:0000256" key="3">
    <source>
        <dbReference type="ARBA" id="ARBA00022989"/>
    </source>
</evidence>
<dbReference type="InterPro" id="IPR006480">
    <property type="entry name" value="Phage_holin_4_1"/>
</dbReference>
<sequence length="128" mass="14164">MTKEVIPIFSILGSGVFLLFGTWNMLLMVLIIAVFLDYMAGIAVAIIKKELSSSLGYRGIMKKVLIFVLVAVAHILDTILGTSYFIRNATILFYICNELISVVENAGRAGIPIPNVIRKALKLFKDQE</sequence>
<keyword evidence="2 6" id="KW-0812">Transmembrane</keyword>
<organism evidence="7 8">
    <name type="scientific">Bacillus spongiae</name>
    <dbReference type="NCBI Taxonomy" id="2683610"/>
    <lineage>
        <taxon>Bacteria</taxon>
        <taxon>Bacillati</taxon>
        <taxon>Bacillota</taxon>
        <taxon>Bacilli</taxon>
        <taxon>Bacillales</taxon>
        <taxon>Bacillaceae</taxon>
        <taxon>Bacillus</taxon>
    </lineage>
</organism>
<keyword evidence="4 6" id="KW-0472">Membrane</keyword>
<dbReference type="RefSeq" id="WP_336588227.1">
    <property type="nucleotide sequence ID" value="NZ_JBBAXC010000016.1"/>
</dbReference>
<evidence type="ECO:0000256" key="5">
    <source>
        <dbReference type="ARBA" id="ARBA00023600"/>
    </source>
</evidence>
<reference evidence="7 8" key="1">
    <citation type="journal article" date="2018" name="J. Microbiol.">
        <title>Bacillus spongiae sp. nov., isolated from sponge of Jeju Island.</title>
        <authorList>
            <person name="Lee G.E."/>
            <person name="Im W.T."/>
            <person name="Park J.S."/>
        </authorList>
    </citation>
    <scope>NUCLEOTIDE SEQUENCE [LARGE SCALE GENOMIC DNA]</scope>
    <source>
        <strain evidence="7 8">135PIL107-10</strain>
    </source>
</reference>
<proteinExistence type="inferred from homology"/>
<dbReference type="Pfam" id="PF05105">
    <property type="entry name" value="Phage_holin_4_1"/>
    <property type="match status" value="1"/>
</dbReference>
<feature type="transmembrane region" description="Helical" evidence="6">
    <location>
        <begin position="64"/>
        <end position="86"/>
    </location>
</feature>
<name>A0ABU8HI25_9BACI</name>